<evidence type="ECO:0000313" key="2">
    <source>
        <dbReference type="EMBL" id="UNI15345.1"/>
    </source>
</evidence>
<feature type="compositionally biased region" description="Basic and acidic residues" evidence="1">
    <location>
        <begin position="127"/>
        <end position="136"/>
    </location>
</feature>
<feature type="compositionally biased region" description="Basic and acidic residues" evidence="1">
    <location>
        <begin position="242"/>
        <end position="275"/>
    </location>
</feature>
<feature type="compositionally biased region" description="Polar residues" evidence="1">
    <location>
        <begin position="295"/>
        <end position="304"/>
    </location>
</feature>
<dbReference type="EMBL" id="CP086355">
    <property type="protein sequence ID" value="UNI15345.1"/>
    <property type="molecule type" value="Genomic_DNA"/>
</dbReference>
<dbReference type="OrthoDB" id="3531591at2759"/>
<evidence type="ECO:0000313" key="3">
    <source>
        <dbReference type="Proteomes" id="UP000829364"/>
    </source>
</evidence>
<proteinExistence type="predicted"/>
<feature type="compositionally biased region" description="Polar residues" evidence="1">
    <location>
        <begin position="276"/>
        <end position="286"/>
    </location>
</feature>
<sequence>MHLHGIMEDVIRLVITKKVGEALALLGVGDYSQESIKEHVLSLSDFVRDARLKAGKEASPACLSKEICRNRQAAIDAPLLGSYRILSNSAKRGQTDYKGLDGPARKKRSRGGRVKKPSAASLPPDGRTSKNDRDCTANENDQPSGTVECGTATAAANRSDQSKEPSESGVNTADDKDHNQASEAPQNDGDTTAANRNDQSSDRPETDIASTGANNNDQLSKASENDVATATAENNDQPSEAAKNDVETAAGKENDQCNEHNPGRDPRNAGPDRTDSNAVAQPQDEIQQIPVITANPATDQNKTSALDDATPPDESQQSVTITQATAAQARVAADSAPVSNTDYCASLEPPTETIQDLFASASAREAMETIVVSCATLNYTLGSHSWSSTTSARTDKTSDLRDYAEQILSWDFERALRALRNEKATLAIKDIQDRYMKSIYWRIITKYAASLDPSTLKTAKGRLDDFTMAEKEATKDFMKNARIGLSPANQRRCRRFWKSLSDMREAGVENILFYRTKEFDSFCDNNNRGDGSGLVQIVLSWEKVYGPHLEHLAERAKKEARGDRTGRLWLAQPHVAKRLHVPEAFWNDARNVWGCAEEEERFASIPRQTNATADQLGGLLDIPAAAGGNRNKSIFVSLLPRDENFLSVHPIITIQEGDFLGIFAGTIRYSNNFDPMYGICGPADKLWRM</sequence>
<accession>A0A9Q8Q961</accession>
<dbReference type="GeneID" id="72063846"/>
<dbReference type="AlphaFoldDB" id="A0A9Q8Q961"/>
<feature type="region of interest" description="Disordered" evidence="1">
    <location>
        <begin position="92"/>
        <end position="320"/>
    </location>
</feature>
<dbReference type="KEGG" id="ptkz:JDV02_001885"/>
<organism evidence="2 3">
    <name type="scientific">Purpureocillium takamizusanense</name>
    <dbReference type="NCBI Taxonomy" id="2060973"/>
    <lineage>
        <taxon>Eukaryota</taxon>
        <taxon>Fungi</taxon>
        <taxon>Dikarya</taxon>
        <taxon>Ascomycota</taxon>
        <taxon>Pezizomycotina</taxon>
        <taxon>Sordariomycetes</taxon>
        <taxon>Hypocreomycetidae</taxon>
        <taxon>Hypocreales</taxon>
        <taxon>Ophiocordycipitaceae</taxon>
        <taxon>Purpureocillium</taxon>
    </lineage>
</organism>
<evidence type="ECO:0000256" key="1">
    <source>
        <dbReference type="SAM" id="MobiDB-lite"/>
    </source>
</evidence>
<dbReference type="Proteomes" id="UP000829364">
    <property type="component" value="Chromosome 2"/>
</dbReference>
<name>A0A9Q8Q961_9HYPO</name>
<gene>
    <name evidence="2" type="ORF">JDV02_001885</name>
</gene>
<keyword evidence="3" id="KW-1185">Reference proteome</keyword>
<feature type="compositionally biased region" description="Polar residues" evidence="1">
    <location>
        <begin position="181"/>
        <end position="198"/>
    </location>
</feature>
<protein>
    <submittedName>
        <fullName evidence="2">Uncharacterized protein</fullName>
    </submittedName>
</protein>
<feature type="compositionally biased region" description="Polar residues" evidence="1">
    <location>
        <begin position="208"/>
        <end position="238"/>
    </location>
</feature>
<reference evidence="2" key="1">
    <citation type="submission" date="2021-11" db="EMBL/GenBank/DDBJ databases">
        <title>Purpureocillium_takamizusanense_genome.</title>
        <authorList>
            <person name="Nguyen N.-H."/>
        </authorList>
    </citation>
    <scope>NUCLEOTIDE SEQUENCE</scope>
    <source>
        <strain evidence="2">PT3</strain>
    </source>
</reference>
<feature type="compositionally biased region" description="Basic residues" evidence="1">
    <location>
        <begin position="105"/>
        <end position="116"/>
    </location>
</feature>
<dbReference type="RefSeq" id="XP_047838826.1">
    <property type="nucleotide sequence ID" value="XM_047982858.1"/>
</dbReference>